<dbReference type="GO" id="GO:0005886">
    <property type="term" value="C:plasma membrane"/>
    <property type="evidence" value="ECO:0007669"/>
    <property type="project" value="UniProtKB-SubCell"/>
</dbReference>
<dbReference type="SMART" id="SM00382">
    <property type="entry name" value="AAA"/>
    <property type="match status" value="1"/>
</dbReference>
<dbReference type="GO" id="GO:0015833">
    <property type="term" value="P:peptide transport"/>
    <property type="evidence" value="ECO:0007669"/>
    <property type="project" value="InterPro"/>
</dbReference>
<dbReference type="InterPro" id="IPR017871">
    <property type="entry name" value="ABC_transporter-like_CS"/>
</dbReference>
<evidence type="ECO:0000256" key="1">
    <source>
        <dbReference type="ARBA" id="ARBA00004417"/>
    </source>
</evidence>
<evidence type="ECO:0000256" key="6">
    <source>
        <dbReference type="ARBA" id="ARBA00022741"/>
    </source>
</evidence>
<dbReference type="SUPFAM" id="SSF52540">
    <property type="entry name" value="P-loop containing nucleoside triphosphate hydrolases"/>
    <property type="match status" value="1"/>
</dbReference>
<evidence type="ECO:0000256" key="3">
    <source>
        <dbReference type="ARBA" id="ARBA00022448"/>
    </source>
</evidence>
<dbReference type="InterPro" id="IPR003593">
    <property type="entry name" value="AAA+_ATPase"/>
</dbReference>
<dbReference type="InterPro" id="IPR003439">
    <property type="entry name" value="ABC_transporter-like_ATP-bd"/>
</dbReference>
<evidence type="ECO:0000256" key="2">
    <source>
        <dbReference type="ARBA" id="ARBA00005417"/>
    </source>
</evidence>
<sequence length="329" mass="35543">MALLEVKNLGVRFTRREGEPVDAVSGVSFSLEAGKTLGIVGESGSGKSQTVMALLGLLAGNGSTSGEALFDGENLLDMSMRQLNEVRGNRIGMIFQDPMTSLNPFLTIERQMTESLQLHRKMSRKDAIRRAIEALEAVRIPDAARRIRMYPHEFSGGMRQRVMIAMALLLEPEILIADEPTTALDVTVQAQIIELLRELNREHGTSIVLITHDMGVVAGLADDVMVMYAGRTVEYASADAIFAAPSHPYTIGLLNALPRLDAPDDTPLVAIPGNPPLPGQGMLGCAFAKRCSHASDRCGAERPELIAYSDTGAVRACHRPIAEIMGGLR</sequence>
<proteinExistence type="inferred from homology"/>
<dbReference type="CDD" id="cd03257">
    <property type="entry name" value="ABC_NikE_OppD_transporters"/>
    <property type="match status" value="1"/>
</dbReference>
<name>A0A1B4FJK5_9BURK</name>
<dbReference type="InterPro" id="IPR050388">
    <property type="entry name" value="ABC_Ni/Peptide_Import"/>
</dbReference>
<protein>
    <submittedName>
        <fullName evidence="10">Oligopeptide transporter ATP-binding component</fullName>
    </submittedName>
</protein>
<keyword evidence="6" id="KW-0547">Nucleotide-binding</keyword>
<keyword evidence="8" id="KW-0472">Membrane</keyword>
<evidence type="ECO:0000256" key="5">
    <source>
        <dbReference type="ARBA" id="ARBA00022519"/>
    </source>
</evidence>
<keyword evidence="11" id="KW-1185">Reference proteome</keyword>
<keyword evidence="3" id="KW-0813">Transport</keyword>
<accession>A0A1B4FJK5</accession>
<dbReference type="GO" id="GO:0005524">
    <property type="term" value="F:ATP binding"/>
    <property type="evidence" value="ECO:0007669"/>
    <property type="project" value="UniProtKB-KW"/>
</dbReference>
<dbReference type="AlphaFoldDB" id="A0A1B4FJK5"/>
<keyword evidence="7 10" id="KW-0067">ATP-binding</keyword>
<evidence type="ECO:0000256" key="8">
    <source>
        <dbReference type="ARBA" id="ARBA00023136"/>
    </source>
</evidence>
<dbReference type="FunFam" id="3.40.50.300:FF:000016">
    <property type="entry name" value="Oligopeptide ABC transporter ATP-binding component"/>
    <property type="match status" value="1"/>
</dbReference>
<dbReference type="NCBIfam" id="TIGR01727">
    <property type="entry name" value="oligo_HPY"/>
    <property type="match status" value="1"/>
</dbReference>
<evidence type="ECO:0000313" key="10">
    <source>
        <dbReference type="EMBL" id="AOJ03850.1"/>
    </source>
</evidence>
<organism evidence="10 11">
    <name type="scientific">Burkholderia mayonis</name>
    <dbReference type="NCBI Taxonomy" id="1385591"/>
    <lineage>
        <taxon>Bacteria</taxon>
        <taxon>Pseudomonadati</taxon>
        <taxon>Pseudomonadota</taxon>
        <taxon>Betaproteobacteria</taxon>
        <taxon>Burkholderiales</taxon>
        <taxon>Burkholderiaceae</taxon>
        <taxon>Burkholderia</taxon>
        <taxon>pseudomallei group</taxon>
    </lineage>
</organism>
<dbReference type="GO" id="GO:0016887">
    <property type="term" value="F:ATP hydrolysis activity"/>
    <property type="evidence" value="ECO:0007669"/>
    <property type="project" value="InterPro"/>
</dbReference>
<dbReference type="Pfam" id="PF08352">
    <property type="entry name" value="oligo_HPY"/>
    <property type="match status" value="1"/>
</dbReference>
<dbReference type="InterPro" id="IPR027417">
    <property type="entry name" value="P-loop_NTPase"/>
</dbReference>
<dbReference type="PANTHER" id="PTHR43297:SF7">
    <property type="entry name" value="D,D-DIPEPTIDE TRANSPORT ATP-BINDING PROTEIN DDPD-RELATED"/>
    <property type="match status" value="1"/>
</dbReference>
<dbReference type="Gene3D" id="3.40.50.300">
    <property type="entry name" value="P-loop containing nucleotide triphosphate hydrolases"/>
    <property type="match status" value="1"/>
</dbReference>
<dbReference type="PROSITE" id="PS50893">
    <property type="entry name" value="ABC_TRANSPORTER_2"/>
    <property type="match status" value="1"/>
</dbReference>
<gene>
    <name evidence="10" type="primary">oppD</name>
    <name evidence="10" type="ORF">WS70_18205</name>
</gene>
<evidence type="ECO:0000313" key="11">
    <source>
        <dbReference type="Proteomes" id="UP000062519"/>
    </source>
</evidence>
<evidence type="ECO:0000256" key="7">
    <source>
        <dbReference type="ARBA" id="ARBA00022840"/>
    </source>
</evidence>
<dbReference type="InterPro" id="IPR013563">
    <property type="entry name" value="Oligopep_ABC_C"/>
</dbReference>
<evidence type="ECO:0000259" key="9">
    <source>
        <dbReference type="PROSITE" id="PS50893"/>
    </source>
</evidence>
<keyword evidence="4" id="KW-1003">Cell membrane</keyword>
<dbReference type="PROSITE" id="PS00211">
    <property type="entry name" value="ABC_TRANSPORTER_1"/>
    <property type="match status" value="1"/>
</dbReference>
<evidence type="ECO:0000256" key="4">
    <source>
        <dbReference type="ARBA" id="ARBA00022475"/>
    </source>
</evidence>
<comment type="similarity">
    <text evidence="2">Belongs to the ABC transporter superfamily.</text>
</comment>
<dbReference type="RefSeq" id="WP_059598143.1">
    <property type="nucleotide sequence ID" value="NZ_CP013387.1"/>
</dbReference>
<dbReference type="GO" id="GO:0055085">
    <property type="term" value="P:transmembrane transport"/>
    <property type="evidence" value="ECO:0007669"/>
    <property type="project" value="UniProtKB-ARBA"/>
</dbReference>
<dbReference type="Pfam" id="PF00005">
    <property type="entry name" value="ABC_tran"/>
    <property type="match status" value="1"/>
</dbReference>
<reference evidence="10 11" key="1">
    <citation type="submission" date="2015-12" db="EMBL/GenBank/DDBJ databases">
        <title>Diversity of Burkholderia near neighbor genomes.</title>
        <authorList>
            <person name="Sahl J."/>
            <person name="Wagner D."/>
            <person name="Keim P."/>
        </authorList>
    </citation>
    <scope>NUCLEOTIDE SEQUENCE [LARGE SCALE GENOMIC DNA]</scope>
    <source>
        <strain evidence="10 11">BDU6</strain>
    </source>
</reference>
<keyword evidence="5" id="KW-0997">Cell inner membrane</keyword>
<dbReference type="KEGG" id="buu:WS70_18205"/>
<dbReference type="EMBL" id="CP013387">
    <property type="protein sequence ID" value="AOJ03850.1"/>
    <property type="molecule type" value="Genomic_DNA"/>
</dbReference>
<dbReference type="PANTHER" id="PTHR43297">
    <property type="entry name" value="OLIGOPEPTIDE TRANSPORT ATP-BINDING PROTEIN APPD"/>
    <property type="match status" value="1"/>
</dbReference>
<dbReference type="Proteomes" id="UP000062519">
    <property type="component" value="Chromosome 2"/>
</dbReference>
<feature type="domain" description="ABC transporter" evidence="9">
    <location>
        <begin position="4"/>
        <end position="254"/>
    </location>
</feature>
<comment type="subcellular location">
    <subcellularLocation>
        <location evidence="1">Cell inner membrane</location>
        <topology evidence="1">Peripheral membrane protein</topology>
    </subcellularLocation>
</comment>